<proteinExistence type="predicted"/>
<reference evidence="2" key="1">
    <citation type="submission" date="2017-02" db="UniProtKB">
        <authorList>
            <consortium name="WormBaseParasite"/>
        </authorList>
    </citation>
    <scope>IDENTIFICATION</scope>
</reference>
<evidence type="ECO:0000313" key="2">
    <source>
        <dbReference type="WBParaSite" id="ALUE_0002289801-mRNA-1"/>
    </source>
</evidence>
<protein>
    <submittedName>
        <fullName evidence="2">Transcriptional regulator</fullName>
    </submittedName>
</protein>
<keyword evidence="1" id="KW-1185">Reference proteome</keyword>
<accession>A0A0M3IVX0</accession>
<sequence length="39" mass="4794">MSSPRNPLRIDKRLFDGILKRFESRHENFTEIIENQHRI</sequence>
<organism evidence="1 2">
    <name type="scientific">Ascaris lumbricoides</name>
    <name type="common">Giant roundworm</name>
    <dbReference type="NCBI Taxonomy" id="6252"/>
    <lineage>
        <taxon>Eukaryota</taxon>
        <taxon>Metazoa</taxon>
        <taxon>Ecdysozoa</taxon>
        <taxon>Nematoda</taxon>
        <taxon>Chromadorea</taxon>
        <taxon>Rhabditida</taxon>
        <taxon>Spirurina</taxon>
        <taxon>Ascaridomorpha</taxon>
        <taxon>Ascaridoidea</taxon>
        <taxon>Ascarididae</taxon>
        <taxon>Ascaris</taxon>
    </lineage>
</organism>
<dbReference type="WBParaSite" id="ALUE_0002289801-mRNA-1">
    <property type="protein sequence ID" value="ALUE_0002289801-mRNA-1"/>
    <property type="gene ID" value="ALUE_0002289801"/>
</dbReference>
<evidence type="ECO:0000313" key="1">
    <source>
        <dbReference type="Proteomes" id="UP000036681"/>
    </source>
</evidence>
<dbReference type="AlphaFoldDB" id="A0A0M3IVX0"/>
<name>A0A0M3IVX0_ASCLU</name>
<dbReference type="Proteomes" id="UP000036681">
    <property type="component" value="Unplaced"/>
</dbReference>